<evidence type="ECO:0000313" key="3">
    <source>
        <dbReference type="Proteomes" id="UP000247480"/>
    </source>
</evidence>
<dbReference type="AlphaFoldDB" id="A0A2V0QKG9"/>
<accession>A0A2V0QKG9</accession>
<name>A0A2V0QKG9_PSESF</name>
<protein>
    <submittedName>
        <fullName evidence="1">Alpha-galactosidases/6-phospho-beta-glucosidase</fullName>
    </submittedName>
</protein>
<evidence type="ECO:0000313" key="2">
    <source>
        <dbReference type="EMBL" id="GBH17596.1"/>
    </source>
</evidence>
<dbReference type="EMBL" id="BGJZ01000130">
    <property type="protein sequence ID" value="GBH09742.1"/>
    <property type="molecule type" value="Genomic_DNA"/>
</dbReference>
<sequence>MQRPEVSGNFVYRREYMRAWGVVELNVNLSSYGHLINLPPKKYLQTQAFFQWG</sequence>
<dbReference type="EMBL" id="BGKA01000114">
    <property type="protein sequence ID" value="GBH17596.1"/>
    <property type="molecule type" value="Genomic_DNA"/>
</dbReference>
<dbReference type="Proteomes" id="UP000248291">
    <property type="component" value="Unassembled WGS sequence"/>
</dbReference>
<evidence type="ECO:0000313" key="1">
    <source>
        <dbReference type="EMBL" id="GBH09742.1"/>
    </source>
</evidence>
<proteinExistence type="predicted"/>
<organism evidence="1 3">
    <name type="scientific">Pseudomonas syringae pv. actinidiae</name>
    <dbReference type="NCBI Taxonomy" id="103796"/>
    <lineage>
        <taxon>Bacteria</taxon>
        <taxon>Pseudomonadati</taxon>
        <taxon>Pseudomonadota</taxon>
        <taxon>Gammaproteobacteria</taxon>
        <taxon>Pseudomonadales</taxon>
        <taxon>Pseudomonadaceae</taxon>
        <taxon>Pseudomonas</taxon>
        <taxon>Pseudomonas syringae</taxon>
    </lineage>
</organism>
<comment type="caution">
    <text evidence="1">The sequence shown here is derived from an EMBL/GenBank/DDBJ whole genome shotgun (WGS) entry which is preliminary data.</text>
</comment>
<reference evidence="1 3" key="1">
    <citation type="submission" date="2018-04" db="EMBL/GenBank/DDBJ databases">
        <title>Draft genome sequence of Pseudomonas syringae pv. actinidiae biovar 1 strains isolated from kiwifruit in Kagawa prefecture.</title>
        <authorList>
            <person name="Tabuchi M."/>
            <person name="Saito M."/>
            <person name="Fujiwara S."/>
            <person name="Sasa N."/>
            <person name="Akimitsu K."/>
            <person name="Gomi K."/>
            <person name="Konishi-Sugita S."/>
            <person name="Hamano K."/>
            <person name="Kataoka I."/>
        </authorList>
    </citation>
    <scope>NUCLEOTIDE SEQUENCE [LARGE SCALE GENOMIC DNA]</scope>
    <source>
        <strain evidence="1 3">MAFF212206</strain>
    </source>
</reference>
<reference evidence="2 4" key="2">
    <citation type="submission" date="2018-04" db="EMBL/GenBank/DDBJ databases">
        <title>Draft genome sequence of Pseudomonas syringae pv. actinidiae biovar 3 strains isolated from kiwifruit in Kagawa prefecture.</title>
        <authorList>
            <person name="Tabuchi M."/>
            <person name="Saito M."/>
            <person name="Fujiwara S."/>
            <person name="Sasa N."/>
            <person name="Akimitsu K."/>
            <person name="Gomi K."/>
            <person name="Konishi-Sugita S."/>
            <person name="Hamano K."/>
            <person name="Kataoka I."/>
        </authorList>
    </citation>
    <scope>NUCLEOTIDE SEQUENCE [LARGE SCALE GENOMIC DNA]</scope>
    <source>
        <strain evidence="2 4">MAFF212211</strain>
    </source>
</reference>
<gene>
    <name evidence="1" type="ORF">KPSA1_03145</name>
    <name evidence="2" type="ORF">KPSA3_03566</name>
</gene>
<evidence type="ECO:0000313" key="4">
    <source>
        <dbReference type="Proteomes" id="UP000248291"/>
    </source>
</evidence>
<dbReference type="Proteomes" id="UP000247480">
    <property type="component" value="Unassembled WGS sequence"/>
</dbReference>